<dbReference type="Proteomes" id="UP000050580">
    <property type="component" value="Unassembled WGS sequence"/>
</dbReference>
<feature type="region of interest" description="Disordered" evidence="1">
    <location>
        <begin position="57"/>
        <end position="76"/>
    </location>
</feature>
<evidence type="ECO:0000313" key="3">
    <source>
        <dbReference type="Proteomes" id="UP000050580"/>
    </source>
</evidence>
<protein>
    <submittedName>
        <fullName evidence="2">Acetyl-CoA carboxyl transferase</fullName>
    </submittedName>
</protein>
<comment type="caution">
    <text evidence="2">The sequence shown here is derived from an EMBL/GenBank/DDBJ whole genome shotgun (WGS) entry which is preliminary data.</text>
</comment>
<accession>A0A0U1Q327</accession>
<dbReference type="OrthoDB" id="5296692at2"/>
<feature type="compositionally biased region" description="Polar residues" evidence="1">
    <location>
        <begin position="66"/>
        <end position="76"/>
    </location>
</feature>
<dbReference type="AlphaFoldDB" id="A0A0U1Q327"/>
<evidence type="ECO:0000313" key="2">
    <source>
        <dbReference type="EMBL" id="KKW69173.1"/>
    </source>
</evidence>
<name>A0A0U1Q327_9BURK</name>
<keyword evidence="3" id="KW-1185">Reference proteome</keyword>
<gene>
    <name evidence="2" type="ORF">AAV94_02045</name>
</gene>
<keyword evidence="2" id="KW-0808">Transferase</keyword>
<reference evidence="2 3" key="1">
    <citation type="submission" date="2015-05" db="EMBL/GenBank/DDBJ databases">
        <title>Draft genome sequence of Lampropedia sp. CT6, isolated from the microbial mat of a hot water spring, located at Manikaran, India.</title>
        <authorList>
            <person name="Tripathi C."/>
            <person name="Rani P."/>
            <person name="Mahato N.K."/>
            <person name="Lal R."/>
        </authorList>
    </citation>
    <scope>NUCLEOTIDE SEQUENCE [LARGE SCALE GENOMIC DNA]</scope>
    <source>
        <strain evidence="2 3">CT6</strain>
    </source>
</reference>
<dbReference type="Pfam" id="PF11943">
    <property type="entry name" value="DUF3460"/>
    <property type="match status" value="1"/>
</dbReference>
<dbReference type="PATRIC" id="fig|1610491.3.peg.426"/>
<dbReference type="EMBL" id="LBNQ01000009">
    <property type="protein sequence ID" value="KKW69173.1"/>
    <property type="molecule type" value="Genomic_DNA"/>
</dbReference>
<dbReference type="InterPro" id="IPR021853">
    <property type="entry name" value="DUF3460"/>
</dbReference>
<proteinExistence type="predicted"/>
<dbReference type="GO" id="GO:0016740">
    <property type="term" value="F:transferase activity"/>
    <property type="evidence" value="ECO:0007669"/>
    <property type="project" value="UniProtKB-KW"/>
</dbReference>
<evidence type="ECO:0000256" key="1">
    <source>
        <dbReference type="SAM" id="MobiDB-lite"/>
    </source>
</evidence>
<dbReference type="RefSeq" id="WP_046740608.1">
    <property type="nucleotide sequence ID" value="NZ_LBNQ01000009.1"/>
</dbReference>
<dbReference type="STRING" id="1610491.AAV94_02045"/>
<organism evidence="2 3">
    <name type="scientific">Lampropedia cohaerens</name>
    <dbReference type="NCBI Taxonomy" id="1610491"/>
    <lineage>
        <taxon>Bacteria</taxon>
        <taxon>Pseudomonadati</taxon>
        <taxon>Pseudomonadota</taxon>
        <taxon>Betaproteobacteria</taxon>
        <taxon>Burkholderiales</taxon>
        <taxon>Comamonadaceae</taxon>
        <taxon>Lampropedia</taxon>
    </lineage>
</organism>
<sequence>MSIFQRPHYKSEVTQFIEHLKKERPYLDQQQQQGRALLWDKDVNPRIWREYRAAEVPPKPYPYQPESVQESSAEPS</sequence>